<feature type="domain" description="HTH lysR-type" evidence="5">
    <location>
        <begin position="1"/>
        <end position="58"/>
    </location>
</feature>
<proteinExistence type="inferred from homology"/>
<comment type="caution">
    <text evidence="6">The sequence shown here is derived from an EMBL/GenBank/DDBJ whole genome shotgun (WGS) entry which is preliminary data.</text>
</comment>
<comment type="similarity">
    <text evidence="1">Belongs to the LysR transcriptional regulatory family.</text>
</comment>
<evidence type="ECO:0000313" key="6">
    <source>
        <dbReference type="EMBL" id="MBU5626464.1"/>
    </source>
</evidence>
<evidence type="ECO:0000256" key="1">
    <source>
        <dbReference type="ARBA" id="ARBA00009437"/>
    </source>
</evidence>
<organism evidence="6 7">
    <name type="scientific">Dysosmobacter acutus</name>
    <dbReference type="NCBI Taxonomy" id="2841504"/>
    <lineage>
        <taxon>Bacteria</taxon>
        <taxon>Bacillati</taxon>
        <taxon>Bacillota</taxon>
        <taxon>Clostridia</taxon>
        <taxon>Eubacteriales</taxon>
        <taxon>Oscillospiraceae</taxon>
        <taxon>Dysosmobacter</taxon>
    </lineage>
</organism>
<dbReference type="InterPro" id="IPR005119">
    <property type="entry name" value="LysR_subst-bd"/>
</dbReference>
<dbReference type="PANTHER" id="PTHR30126">
    <property type="entry name" value="HTH-TYPE TRANSCRIPTIONAL REGULATOR"/>
    <property type="match status" value="1"/>
</dbReference>
<evidence type="ECO:0000256" key="2">
    <source>
        <dbReference type="ARBA" id="ARBA00023015"/>
    </source>
</evidence>
<dbReference type="Proteomes" id="UP000787672">
    <property type="component" value="Unassembled WGS sequence"/>
</dbReference>
<gene>
    <name evidence="6" type="ORF">KQI82_05945</name>
</gene>
<name>A0ABS6F852_9FIRM</name>
<keyword evidence="4" id="KW-0804">Transcription</keyword>
<accession>A0ABS6F852</accession>
<sequence>MNINRYRYILRVAQVGGIQEAADQLFISPSAISQCIAAEEKEHNISIFDRSSKPMRLTVQGSIYLEYIQELLQCYENMETQLTENRLYTNDFQITIAMPAIMISSFFSTVSSQFYARYPGAHFRMISPNANMYETTLLNREADFAILGAFSTCPKITSIELAPYPPPILAAPPLHPIVKKFCALQTWEDRPFINLDEIRGESFILAPSGDWLRSAADTFFKHHNILPNERIQISNSISILRLVNQGLGFGFINAHAELLAGESPSHFFRLETDLFPIKRTIYLQHYYRKHLSAPIRYIVELIRQNHTAFSGIGNF</sequence>
<dbReference type="InterPro" id="IPR000847">
    <property type="entry name" value="LysR_HTH_N"/>
</dbReference>
<keyword evidence="2" id="KW-0805">Transcription regulation</keyword>
<dbReference type="Pfam" id="PF03466">
    <property type="entry name" value="LysR_substrate"/>
    <property type="match status" value="1"/>
</dbReference>
<dbReference type="EMBL" id="JAHLQN010000001">
    <property type="protein sequence ID" value="MBU5626464.1"/>
    <property type="molecule type" value="Genomic_DNA"/>
</dbReference>
<keyword evidence="3" id="KW-0238">DNA-binding</keyword>
<protein>
    <submittedName>
        <fullName evidence="6">LysR family transcriptional regulator</fullName>
    </submittedName>
</protein>
<evidence type="ECO:0000259" key="5">
    <source>
        <dbReference type="PROSITE" id="PS50931"/>
    </source>
</evidence>
<dbReference type="PROSITE" id="PS50931">
    <property type="entry name" value="HTH_LYSR"/>
    <property type="match status" value="1"/>
</dbReference>
<evidence type="ECO:0000256" key="4">
    <source>
        <dbReference type="ARBA" id="ARBA00023163"/>
    </source>
</evidence>
<dbReference type="RefSeq" id="WP_216631946.1">
    <property type="nucleotide sequence ID" value="NZ_JAHLQN010000001.1"/>
</dbReference>
<keyword evidence="7" id="KW-1185">Reference proteome</keyword>
<evidence type="ECO:0000313" key="7">
    <source>
        <dbReference type="Proteomes" id="UP000787672"/>
    </source>
</evidence>
<evidence type="ECO:0000256" key="3">
    <source>
        <dbReference type="ARBA" id="ARBA00023125"/>
    </source>
</evidence>
<reference evidence="6 7" key="1">
    <citation type="submission" date="2021-06" db="EMBL/GenBank/DDBJ databases">
        <authorList>
            <person name="Sun Q."/>
            <person name="Li D."/>
        </authorList>
    </citation>
    <scope>NUCLEOTIDE SEQUENCE [LARGE SCALE GENOMIC DNA]</scope>
    <source>
        <strain evidence="6 7">MSJ-2</strain>
    </source>
</reference>
<dbReference type="CDD" id="cd05466">
    <property type="entry name" value="PBP2_LTTR_substrate"/>
    <property type="match status" value="1"/>
</dbReference>
<dbReference type="Pfam" id="PF00126">
    <property type="entry name" value="HTH_1"/>
    <property type="match status" value="1"/>
</dbReference>